<keyword evidence="3" id="KW-1185">Reference proteome</keyword>
<organism evidence="2 3">
    <name type="scientific">Buddleja alternifolia</name>
    <dbReference type="NCBI Taxonomy" id="168488"/>
    <lineage>
        <taxon>Eukaryota</taxon>
        <taxon>Viridiplantae</taxon>
        <taxon>Streptophyta</taxon>
        <taxon>Embryophyta</taxon>
        <taxon>Tracheophyta</taxon>
        <taxon>Spermatophyta</taxon>
        <taxon>Magnoliopsida</taxon>
        <taxon>eudicotyledons</taxon>
        <taxon>Gunneridae</taxon>
        <taxon>Pentapetalae</taxon>
        <taxon>asterids</taxon>
        <taxon>lamiids</taxon>
        <taxon>Lamiales</taxon>
        <taxon>Scrophulariaceae</taxon>
        <taxon>Buddlejeae</taxon>
        <taxon>Buddleja</taxon>
    </lineage>
</organism>
<evidence type="ECO:0000313" key="3">
    <source>
        <dbReference type="Proteomes" id="UP000826271"/>
    </source>
</evidence>
<evidence type="ECO:0000259" key="1">
    <source>
        <dbReference type="Pfam" id="PF22936"/>
    </source>
</evidence>
<dbReference type="Pfam" id="PF22936">
    <property type="entry name" value="Pol_BBD"/>
    <property type="match status" value="1"/>
</dbReference>
<reference evidence="2" key="1">
    <citation type="submission" date="2019-10" db="EMBL/GenBank/DDBJ databases">
        <authorList>
            <person name="Zhang R."/>
            <person name="Pan Y."/>
            <person name="Wang J."/>
            <person name="Ma R."/>
            <person name="Yu S."/>
        </authorList>
    </citation>
    <scope>NUCLEOTIDE SEQUENCE</scope>
    <source>
        <strain evidence="2">LA-IB0</strain>
        <tissue evidence="2">Leaf</tissue>
    </source>
</reference>
<gene>
    <name evidence="2" type="ORF">BUALT_Bualt05G0000300</name>
</gene>
<dbReference type="InterPro" id="IPR054722">
    <property type="entry name" value="PolX-like_BBD"/>
</dbReference>
<proteinExistence type="predicted"/>
<name>A0AAV6XH46_9LAMI</name>
<accession>A0AAV6XH46</accession>
<protein>
    <recommendedName>
        <fullName evidence="1">Retrovirus-related Pol polyprotein from transposon TNT 1-94-like beta-barrel domain-containing protein</fullName>
    </recommendedName>
</protein>
<dbReference type="Proteomes" id="UP000826271">
    <property type="component" value="Unassembled WGS sequence"/>
</dbReference>
<feature type="domain" description="Retrovirus-related Pol polyprotein from transposon TNT 1-94-like beta-barrel" evidence="1">
    <location>
        <begin position="135"/>
        <end position="185"/>
    </location>
</feature>
<evidence type="ECO:0000313" key="2">
    <source>
        <dbReference type="EMBL" id="KAG8381703.1"/>
    </source>
</evidence>
<sequence>MCSLWTHESPFRQVRKEIWQAKVGAKKENCHCTCTSSLDFRTSQVQISQAEYDRLMKFQAGQMSTPSDPEWAQRKKTATTPAPALQTFKFPTVQISQAEYDRLMKFQVGQMSTPSDPHAITSGTGALLASSRHSWVLNLGASSHITGDKNLFSSFSDNSSIASVSITDGSQCPVKGKERKIFTCTSKMAYTDMGL</sequence>
<comment type="caution">
    <text evidence="2">The sequence shown here is derived from an EMBL/GenBank/DDBJ whole genome shotgun (WGS) entry which is preliminary data.</text>
</comment>
<dbReference type="AlphaFoldDB" id="A0AAV6XH46"/>
<dbReference type="EMBL" id="WHWC01000005">
    <property type="protein sequence ID" value="KAG8381703.1"/>
    <property type="molecule type" value="Genomic_DNA"/>
</dbReference>